<organism evidence="2 3">
    <name type="scientific">Hermanssonia centrifuga</name>
    <dbReference type="NCBI Taxonomy" id="98765"/>
    <lineage>
        <taxon>Eukaryota</taxon>
        <taxon>Fungi</taxon>
        <taxon>Dikarya</taxon>
        <taxon>Basidiomycota</taxon>
        <taxon>Agaricomycotina</taxon>
        <taxon>Agaricomycetes</taxon>
        <taxon>Polyporales</taxon>
        <taxon>Meruliaceae</taxon>
        <taxon>Hermanssonia</taxon>
    </lineage>
</organism>
<accession>A0A2R6NGQ5</accession>
<evidence type="ECO:0000256" key="1">
    <source>
        <dbReference type="SAM" id="MobiDB-lite"/>
    </source>
</evidence>
<dbReference type="EMBL" id="MLYV02001269">
    <property type="protein sequence ID" value="PSR71567.1"/>
    <property type="molecule type" value="Genomic_DNA"/>
</dbReference>
<evidence type="ECO:0000313" key="3">
    <source>
        <dbReference type="Proteomes" id="UP000186601"/>
    </source>
</evidence>
<protein>
    <submittedName>
        <fullName evidence="2">Uncharacterized protein</fullName>
    </submittedName>
</protein>
<proteinExistence type="predicted"/>
<feature type="region of interest" description="Disordered" evidence="1">
    <location>
        <begin position="1"/>
        <end position="35"/>
    </location>
</feature>
<comment type="caution">
    <text evidence="2">The sequence shown here is derived from an EMBL/GenBank/DDBJ whole genome shotgun (WGS) entry which is preliminary data.</text>
</comment>
<feature type="compositionally biased region" description="Polar residues" evidence="1">
    <location>
        <begin position="1"/>
        <end position="11"/>
    </location>
</feature>
<keyword evidence="3" id="KW-1185">Reference proteome</keyword>
<sequence>MSTSAPANSYGTRKGNADKHVPSELLPKKRRSPAEVKAAKAAAAAKAAEANTKQLQILDTIARLQAELDSERTKTAKILPPDPANLVPHNTVAKTYSKKKATGAAKSSADPAPPPAVVAVKPTHRNIPEKITRAKIDMLAQHLKIAPQSKSPITPQAPGRGKENVPPGVPMTIR</sequence>
<name>A0A2R6NGQ5_9APHY</name>
<gene>
    <name evidence="2" type="ORF">PHLCEN_2v12555</name>
</gene>
<evidence type="ECO:0000313" key="2">
    <source>
        <dbReference type="EMBL" id="PSR71567.1"/>
    </source>
</evidence>
<dbReference type="Proteomes" id="UP000186601">
    <property type="component" value="Unassembled WGS sequence"/>
</dbReference>
<dbReference type="AlphaFoldDB" id="A0A2R6NGQ5"/>
<feature type="region of interest" description="Disordered" evidence="1">
    <location>
        <begin position="145"/>
        <end position="174"/>
    </location>
</feature>
<reference evidence="2 3" key="1">
    <citation type="submission" date="2018-02" db="EMBL/GenBank/DDBJ databases">
        <title>Genome sequence of the basidiomycete white-rot fungus Phlebia centrifuga.</title>
        <authorList>
            <person name="Granchi Z."/>
            <person name="Peng M."/>
            <person name="de Vries R.P."/>
            <person name="Hilden K."/>
            <person name="Makela M.R."/>
            <person name="Grigoriev I."/>
            <person name="Riley R."/>
        </authorList>
    </citation>
    <scope>NUCLEOTIDE SEQUENCE [LARGE SCALE GENOMIC DNA]</scope>
    <source>
        <strain evidence="2 3">FBCC195</strain>
    </source>
</reference>
<feature type="region of interest" description="Disordered" evidence="1">
    <location>
        <begin position="97"/>
        <end position="120"/>
    </location>
</feature>